<dbReference type="EMBL" id="FWXN01000015">
    <property type="protein sequence ID" value="SMC93706.1"/>
    <property type="molecule type" value="Genomic_DNA"/>
</dbReference>
<name>A0A1W2D944_9MICO</name>
<protein>
    <submittedName>
        <fullName evidence="2">Uncharacterized protein</fullName>
    </submittedName>
</protein>
<evidence type="ECO:0000313" key="2">
    <source>
        <dbReference type="EMBL" id="SMC93706.1"/>
    </source>
</evidence>
<reference evidence="2 3" key="1">
    <citation type="submission" date="2017-04" db="EMBL/GenBank/DDBJ databases">
        <authorList>
            <person name="Afonso C.L."/>
            <person name="Miller P.J."/>
            <person name="Scott M.A."/>
            <person name="Spackman E."/>
            <person name="Goraichik I."/>
            <person name="Dimitrov K.M."/>
            <person name="Suarez D.L."/>
            <person name="Swayne D.E."/>
        </authorList>
    </citation>
    <scope>NUCLEOTIDE SEQUENCE [LARGE SCALE GENOMIC DNA]</scope>
    <source>
        <strain evidence="2 3">CGMCC 1.12511</strain>
    </source>
</reference>
<organism evidence="2 3">
    <name type="scientific">Janibacter indicus</name>
    <dbReference type="NCBI Taxonomy" id="857417"/>
    <lineage>
        <taxon>Bacteria</taxon>
        <taxon>Bacillati</taxon>
        <taxon>Actinomycetota</taxon>
        <taxon>Actinomycetes</taxon>
        <taxon>Micrococcales</taxon>
        <taxon>Intrasporangiaceae</taxon>
        <taxon>Janibacter</taxon>
    </lineage>
</organism>
<evidence type="ECO:0000313" key="3">
    <source>
        <dbReference type="Proteomes" id="UP000192634"/>
    </source>
</evidence>
<proteinExistence type="predicted"/>
<accession>A0A1W2D944</accession>
<dbReference type="Proteomes" id="UP000192634">
    <property type="component" value="Unassembled WGS sequence"/>
</dbReference>
<evidence type="ECO:0000256" key="1">
    <source>
        <dbReference type="SAM" id="MobiDB-lite"/>
    </source>
</evidence>
<sequence length="65" mass="6553">MCATLTASTAVPNISKGLVIPRSPGAICGRVAHDNVGTNPQTTGSSTSQAELMPCTRAAVLRAVT</sequence>
<feature type="region of interest" description="Disordered" evidence="1">
    <location>
        <begin position="31"/>
        <end position="50"/>
    </location>
</feature>
<gene>
    <name evidence="2" type="ORF">SAMN06296429_11548</name>
</gene>
<feature type="compositionally biased region" description="Polar residues" evidence="1">
    <location>
        <begin position="36"/>
        <end position="50"/>
    </location>
</feature>
<dbReference type="AlphaFoldDB" id="A0A1W2D944"/>